<feature type="domain" description="GGDEF" evidence="2">
    <location>
        <begin position="268"/>
        <end position="404"/>
    </location>
</feature>
<dbReference type="InterPro" id="IPR006674">
    <property type="entry name" value="HD_domain"/>
</dbReference>
<organism evidence="5 6">
    <name type="scientific">Evansella tamaricis</name>
    <dbReference type="NCBI Taxonomy" id="2069301"/>
    <lineage>
        <taxon>Bacteria</taxon>
        <taxon>Bacillati</taxon>
        <taxon>Bacillota</taxon>
        <taxon>Bacilli</taxon>
        <taxon>Bacillales</taxon>
        <taxon>Bacillaceae</taxon>
        <taxon>Evansella</taxon>
    </lineage>
</organism>
<keyword evidence="5" id="KW-0548">Nucleotidyltransferase</keyword>
<dbReference type="SMART" id="SM00267">
    <property type="entry name" value="GGDEF"/>
    <property type="match status" value="1"/>
</dbReference>
<feature type="transmembrane region" description="Helical" evidence="1">
    <location>
        <begin position="113"/>
        <end position="133"/>
    </location>
</feature>
<dbReference type="GO" id="GO:0052621">
    <property type="term" value="F:diguanylate cyclase activity"/>
    <property type="evidence" value="ECO:0007669"/>
    <property type="project" value="UniProtKB-EC"/>
</dbReference>
<dbReference type="InterPro" id="IPR006675">
    <property type="entry name" value="HDIG_dom"/>
</dbReference>
<dbReference type="InterPro" id="IPR003607">
    <property type="entry name" value="HD/PDEase_dom"/>
</dbReference>
<dbReference type="Pfam" id="PF13487">
    <property type="entry name" value="HD_5"/>
    <property type="match status" value="1"/>
</dbReference>
<gene>
    <name evidence="5" type="ORF">KS419_08345</name>
</gene>
<comment type="caution">
    <text evidence="5">The sequence shown here is derived from an EMBL/GenBank/DDBJ whole genome shotgun (WGS) entry which is preliminary data.</text>
</comment>
<dbReference type="InterPro" id="IPR037522">
    <property type="entry name" value="HD_GYP_dom"/>
</dbReference>
<dbReference type="Proteomes" id="UP000784880">
    <property type="component" value="Unassembled WGS sequence"/>
</dbReference>
<dbReference type="PROSITE" id="PS51831">
    <property type="entry name" value="HD"/>
    <property type="match status" value="1"/>
</dbReference>
<dbReference type="NCBIfam" id="TIGR00254">
    <property type="entry name" value="GGDEF"/>
    <property type="match status" value="1"/>
</dbReference>
<keyword evidence="1" id="KW-0812">Transmembrane</keyword>
<dbReference type="PROSITE" id="PS50887">
    <property type="entry name" value="GGDEF"/>
    <property type="match status" value="1"/>
</dbReference>
<keyword evidence="1" id="KW-0472">Membrane</keyword>
<name>A0ABS6JHC3_9BACI</name>
<evidence type="ECO:0000256" key="1">
    <source>
        <dbReference type="SAM" id="Phobius"/>
    </source>
</evidence>
<keyword evidence="6" id="KW-1185">Reference proteome</keyword>
<evidence type="ECO:0000259" key="3">
    <source>
        <dbReference type="PROSITE" id="PS51831"/>
    </source>
</evidence>
<feature type="transmembrane region" description="Helical" evidence="1">
    <location>
        <begin position="13"/>
        <end position="31"/>
    </location>
</feature>
<feature type="domain" description="HD-GYP" evidence="4">
    <location>
        <begin position="413"/>
        <end position="608"/>
    </location>
</feature>
<accession>A0ABS6JHC3</accession>
<evidence type="ECO:0000259" key="2">
    <source>
        <dbReference type="PROSITE" id="PS50887"/>
    </source>
</evidence>
<protein>
    <submittedName>
        <fullName evidence="5">Diguanylate cyclase</fullName>
        <ecNumber evidence="5">2.7.7.65</ecNumber>
    </submittedName>
</protein>
<dbReference type="CDD" id="cd01949">
    <property type="entry name" value="GGDEF"/>
    <property type="match status" value="1"/>
</dbReference>
<dbReference type="InterPro" id="IPR000160">
    <property type="entry name" value="GGDEF_dom"/>
</dbReference>
<dbReference type="EC" id="2.7.7.65" evidence="5"/>
<feature type="domain" description="HD" evidence="3">
    <location>
        <begin position="435"/>
        <end position="557"/>
    </location>
</feature>
<feature type="transmembrane region" description="Helical" evidence="1">
    <location>
        <begin position="181"/>
        <end position="203"/>
    </location>
</feature>
<dbReference type="Pfam" id="PF00990">
    <property type="entry name" value="GGDEF"/>
    <property type="match status" value="1"/>
</dbReference>
<dbReference type="CDD" id="cd00077">
    <property type="entry name" value="HDc"/>
    <property type="match status" value="1"/>
</dbReference>
<evidence type="ECO:0000313" key="6">
    <source>
        <dbReference type="Proteomes" id="UP000784880"/>
    </source>
</evidence>
<dbReference type="PROSITE" id="PS51832">
    <property type="entry name" value="HD_GYP"/>
    <property type="match status" value="1"/>
</dbReference>
<feature type="transmembrane region" description="Helical" evidence="1">
    <location>
        <begin position="43"/>
        <end position="63"/>
    </location>
</feature>
<dbReference type="EMBL" id="JAHQCS010000082">
    <property type="protein sequence ID" value="MBU9711743.1"/>
    <property type="molecule type" value="Genomic_DNA"/>
</dbReference>
<reference evidence="5 6" key="1">
    <citation type="submission" date="2021-06" db="EMBL/GenBank/DDBJ databases">
        <title>Bacillus sp. RD4P76, an endophyte from a halophyte.</title>
        <authorList>
            <person name="Sun J.-Q."/>
        </authorList>
    </citation>
    <scope>NUCLEOTIDE SEQUENCE [LARGE SCALE GENOMIC DNA]</scope>
    <source>
        <strain evidence="5 6">CGMCC 1.15917</strain>
    </source>
</reference>
<dbReference type="PANTHER" id="PTHR43155">
    <property type="entry name" value="CYCLIC DI-GMP PHOSPHODIESTERASE PA4108-RELATED"/>
    <property type="match status" value="1"/>
</dbReference>
<keyword evidence="1" id="KW-1133">Transmembrane helix</keyword>
<dbReference type="SMART" id="SM00471">
    <property type="entry name" value="HDc"/>
    <property type="match status" value="1"/>
</dbReference>
<dbReference type="PROSITE" id="PS51257">
    <property type="entry name" value="PROKAR_LIPOPROTEIN"/>
    <property type="match status" value="1"/>
</dbReference>
<feature type="transmembrane region" description="Helical" evidence="1">
    <location>
        <begin position="145"/>
        <end position="169"/>
    </location>
</feature>
<feature type="transmembrane region" description="Helical" evidence="1">
    <location>
        <begin position="75"/>
        <end position="101"/>
    </location>
</feature>
<keyword evidence="5" id="KW-0808">Transferase</keyword>
<feature type="transmembrane region" description="Helical" evidence="1">
    <location>
        <begin position="209"/>
        <end position="230"/>
    </location>
</feature>
<sequence length="616" mass="71108">MKDNSAALLKNPFNVYIIIISIIGCSTVFIHESLSFELKMNDWTIIAVLIIAVIILNEYMIMLPPKGNSLSLDSAIYIASMFIFGIEITLYVLIISSIIFALYHRKIVWWKHLFNFATYSIMINSSFLTFIYIGGQVGSFDVAFLPSYMLALVSYFAANVLLVGIYFLLSVSEGLFTIFKGILKDALSSYLITLALAFILTILLESNPVFGLVVFTIVIILLSLVFRQYFHLYEEVSNKANIDYLTGLYNHGFFKESLEQHFKSQEDQRLSLAVLDLDDFKKYNDHYGHLQGDELLKYFGTILKTNCEEKNFIVARYGGEEFSILMPETSINYAYQFMDELRKKVNDTYFKGVEILPQGCLSFSGGIIERDKSMLKASEFLGKADKAMYYAKAQGKNNIHLFDENDQNQKTLDDEKELEHLEQQLRIFLYKDVNTYKHSRRVYQYAIHFSKKLNLNEQDKKLIIMGALIHDIGKLEIPRDILNKKGKLDALEWDMVKKHVIWGKEIISTNKDLEDLIPLVELHHERFDGKGYPYGLKGRSIPKLARILCIIDSFDAMTTERPYQNTKTFNEAVEELMACSNQQFDPDYVIPFIEMIKEIYPMKFKEPPYNDTKISS</sequence>
<dbReference type="PANTHER" id="PTHR43155:SF2">
    <property type="entry name" value="CYCLIC DI-GMP PHOSPHODIESTERASE PA4108"/>
    <property type="match status" value="1"/>
</dbReference>
<evidence type="ECO:0000313" key="5">
    <source>
        <dbReference type="EMBL" id="MBU9711743.1"/>
    </source>
</evidence>
<proteinExistence type="predicted"/>
<evidence type="ECO:0000259" key="4">
    <source>
        <dbReference type="PROSITE" id="PS51832"/>
    </source>
</evidence>
<dbReference type="NCBIfam" id="TIGR00277">
    <property type="entry name" value="HDIG"/>
    <property type="match status" value="1"/>
</dbReference>
<dbReference type="RefSeq" id="WP_217065773.1">
    <property type="nucleotide sequence ID" value="NZ_JAHQCS010000082.1"/>
</dbReference>